<reference evidence="12 13" key="1">
    <citation type="submission" date="2019-03" db="EMBL/GenBank/DDBJ databases">
        <title>Genomic Encyclopedia of Type Strains, Phase IV (KMG-IV): sequencing the most valuable type-strain genomes for metagenomic binning, comparative biology and taxonomic classification.</title>
        <authorList>
            <person name="Goeker M."/>
        </authorList>
    </citation>
    <scope>NUCLEOTIDE SEQUENCE [LARGE SCALE GENOMIC DNA]</scope>
    <source>
        <strain evidence="12 13">DSM 45765</strain>
    </source>
</reference>
<evidence type="ECO:0000259" key="11">
    <source>
        <dbReference type="Pfam" id="PF24878"/>
    </source>
</evidence>
<evidence type="ECO:0000256" key="3">
    <source>
        <dbReference type="ARBA" id="ARBA00022676"/>
    </source>
</evidence>
<dbReference type="OrthoDB" id="5241882at2"/>
<evidence type="ECO:0000256" key="6">
    <source>
        <dbReference type="ARBA" id="ARBA00022989"/>
    </source>
</evidence>
<dbReference type="AlphaFoldDB" id="A0A4R2QN72"/>
<comment type="subcellular location">
    <subcellularLocation>
        <location evidence="1">Cell membrane</location>
        <topology evidence="1">Multi-pass membrane protein</topology>
    </subcellularLocation>
</comment>
<evidence type="ECO:0000256" key="1">
    <source>
        <dbReference type="ARBA" id="ARBA00004651"/>
    </source>
</evidence>
<evidence type="ECO:0000256" key="7">
    <source>
        <dbReference type="ARBA" id="ARBA00023136"/>
    </source>
</evidence>
<dbReference type="GO" id="GO:0016763">
    <property type="term" value="F:pentosyltransferase activity"/>
    <property type="evidence" value="ECO:0007669"/>
    <property type="project" value="TreeGrafter"/>
</dbReference>
<dbReference type="GO" id="GO:0005886">
    <property type="term" value="C:plasma membrane"/>
    <property type="evidence" value="ECO:0007669"/>
    <property type="project" value="UniProtKB-SubCell"/>
</dbReference>
<evidence type="ECO:0000256" key="8">
    <source>
        <dbReference type="SAM" id="MobiDB-lite"/>
    </source>
</evidence>
<feature type="transmembrane region" description="Helical" evidence="9">
    <location>
        <begin position="419"/>
        <end position="441"/>
    </location>
</feature>
<evidence type="ECO:0000256" key="2">
    <source>
        <dbReference type="ARBA" id="ARBA00022475"/>
    </source>
</evidence>
<keyword evidence="7 9" id="KW-0472">Membrane</keyword>
<dbReference type="InterPro" id="IPR056785">
    <property type="entry name" value="YkcA/B-like_C"/>
</dbReference>
<sequence>MTTTRLLPRGAQPVAATAQLIGRATTRARLALIVLLAATALLYLVGLDASGWANAYYSAAAQAASESWLALLFGSTDAANAITVDKPPAALWLMGLATRLFGVSSFVILLPQALLGVASVGMLYVTVARYVGRRAGLLAGVVLALTPVATLIFRFNNPDALLVLLLIIAAYCVSRAVETASVRWLVLAGVLLGTAFLTKMLQAFLVVPGFALVYLLAAPTTVARRIGQLLAAGAAVIAAAGWYVLLVELWPAEQRPYIGGSQTNSFIELIVGYNGFGRITGDEVGSLGGGGFGSDPGPLRLFGTEFGGQIAWLLPAALLAFGIGLWLTRGAPRTDRTRASLLLWGGWLVSTALVFSVMNGIMHAYYMVALAPAIAALTGIGGALCWPRRDDPVVSGVLAGVVAWTGVTGYVLLERAGTALAWLGPIVLFGCLCTATLLLVAPRRTRGIAVLTSTALLLAPLGFSVATAASPQSGALPSAGPGRAQGDAGAGNRARGGGAAGMLHAPEPGERLVSMLRAAEATSTWVAATVGSNSAAGYQLATGAPVLALGGFNGTDPAPTLAEFQRYVAEGQVRYFIGSGVDLTPNGGSDAANQIAGWVADNFASTTVDGVDVYELPR</sequence>
<keyword evidence="5 9" id="KW-0812">Transmembrane</keyword>
<feature type="transmembrane region" description="Helical" evidence="9">
    <location>
        <begin position="91"/>
        <end position="115"/>
    </location>
</feature>
<evidence type="ECO:0000313" key="13">
    <source>
        <dbReference type="Proteomes" id="UP000294911"/>
    </source>
</evidence>
<keyword evidence="6 9" id="KW-1133">Transmembrane helix</keyword>
<dbReference type="GO" id="GO:0010041">
    <property type="term" value="P:response to iron(III) ion"/>
    <property type="evidence" value="ECO:0007669"/>
    <property type="project" value="TreeGrafter"/>
</dbReference>
<dbReference type="GO" id="GO:0009103">
    <property type="term" value="P:lipopolysaccharide biosynthetic process"/>
    <property type="evidence" value="ECO:0007669"/>
    <property type="project" value="UniProtKB-ARBA"/>
</dbReference>
<dbReference type="InterPro" id="IPR038731">
    <property type="entry name" value="RgtA/B/C-like"/>
</dbReference>
<accession>A0A4R2QN72</accession>
<feature type="domain" description="Glycosyltransferase RgtA/B/C/D-like" evidence="10">
    <location>
        <begin position="85"/>
        <end position="239"/>
    </location>
</feature>
<feature type="transmembrane region" description="Helical" evidence="9">
    <location>
        <begin position="339"/>
        <end position="358"/>
    </location>
</feature>
<feature type="transmembrane region" description="Helical" evidence="9">
    <location>
        <begin position="393"/>
        <end position="413"/>
    </location>
</feature>
<dbReference type="Pfam" id="PF24878">
    <property type="entry name" value="YkcB_C"/>
    <property type="match status" value="1"/>
</dbReference>
<feature type="compositionally biased region" description="Low complexity" evidence="8">
    <location>
        <begin position="482"/>
        <end position="493"/>
    </location>
</feature>
<dbReference type="Pfam" id="PF13231">
    <property type="entry name" value="PMT_2"/>
    <property type="match status" value="1"/>
</dbReference>
<feature type="transmembrane region" description="Helical" evidence="9">
    <location>
        <begin position="30"/>
        <end position="47"/>
    </location>
</feature>
<evidence type="ECO:0000259" key="10">
    <source>
        <dbReference type="Pfam" id="PF13231"/>
    </source>
</evidence>
<dbReference type="PANTHER" id="PTHR33908">
    <property type="entry name" value="MANNOSYLTRANSFERASE YKCB-RELATED"/>
    <property type="match status" value="1"/>
</dbReference>
<dbReference type="EMBL" id="SLXQ01000008">
    <property type="protein sequence ID" value="TCP50048.1"/>
    <property type="molecule type" value="Genomic_DNA"/>
</dbReference>
<keyword evidence="4 12" id="KW-0808">Transferase</keyword>
<feature type="region of interest" description="Disordered" evidence="8">
    <location>
        <begin position="474"/>
        <end position="502"/>
    </location>
</feature>
<feature type="domain" description="Putative mannosyltransferase YkcA/B-like C-terminal" evidence="11">
    <location>
        <begin position="512"/>
        <end position="602"/>
    </location>
</feature>
<feature type="transmembrane region" description="Helical" evidence="9">
    <location>
        <begin position="364"/>
        <end position="386"/>
    </location>
</feature>
<dbReference type="PANTHER" id="PTHR33908:SF3">
    <property type="entry name" value="UNDECAPRENYL PHOSPHATE-ALPHA-4-AMINO-4-DEOXY-L-ARABINOSE ARABINOSYL TRANSFERASE"/>
    <property type="match status" value="1"/>
</dbReference>
<feature type="transmembrane region" description="Helical" evidence="9">
    <location>
        <begin position="306"/>
        <end position="327"/>
    </location>
</feature>
<name>A0A4R2QN72_9PSEU</name>
<evidence type="ECO:0000256" key="5">
    <source>
        <dbReference type="ARBA" id="ARBA00022692"/>
    </source>
</evidence>
<keyword evidence="13" id="KW-1185">Reference proteome</keyword>
<feature type="transmembrane region" description="Helical" evidence="9">
    <location>
        <begin position="135"/>
        <end position="153"/>
    </location>
</feature>
<dbReference type="Proteomes" id="UP000294911">
    <property type="component" value="Unassembled WGS sequence"/>
</dbReference>
<feature type="transmembrane region" description="Helical" evidence="9">
    <location>
        <begin position="229"/>
        <end position="247"/>
    </location>
</feature>
<feature type="transmembrane region" description="Helical" evidence="9">
    <location>
        <begin position="160"/>
        <end position="178"/>
    </location>
</feature>
<organism evidence="12 13">
    <name type="scientific">Tamaricihabitans halophyticus</name>
    <dbReference type="NCBI Taxonomy" id="1262583"/>
    <lineage>
        <taxon>Bacteria</taxon>
        <taxon>Bacillati</taxon>
        <taxon>Actinomycetota</taxon>
        <taxon>Actinomycetes</taxon>
        <taxon>Pseudonocardiales</taxon>
        <taxon>Pseudonocardiaceae</taxon>
        <taxon>Tamaricihabitans</taxon>
    </lineage>
</organism>
<proteinExistence type="predicted"/>
<evidence type="ECO:0000256" key="9">
    <source>
        <dbReference type="SAM" id="Phobius"/>
    </source>
</evidence>
<feature type="transmembrane region" description="Helical" evidence="9">
    <location>
        <begin position="184"/>
        <end position="217"/>
    </location>
</feature>
<evidence type="ECO:0000313" key="12">
    <source>
        <dbReference type="EMBL" id="TCP50048.1"/>
    </source>
</evidence>
<dbReference type="InterPro" id="IPR050297">
    <property type="entry name" value="LipidA_mod_glycosyltrf_83"/>
</dbReference>
<keyword evidence="2" id="KW-1003">Cell membrane</keyword>
<feature type="transmembrane region" description="Helical" evidence="9">
    <location>
        <begin position="448"/>
        <end position="469"/>
    </location>
</feature>
<dbReference type="RefSeq" id="WP_132878362.1">
    <property type="nucleotide sequence ID" value="NZ_SLXQ01000008.1"/>
</dbReference>
<keyword evidence="3" id="KW-0328">Glycosyltransferase</keyword>
<comment type="caution">
    <text evidence="12">The sequence shown here is derived from an EMBL/GenBank/DDBJ whole genome shotgun (WGS) entry which is preliminary data.</text>
</comment>
<evidence type="ECO:0000256" key="4">
    <source>
        <dbReference type="ARBA" id="ARBA00022679"/>
    </source>
</evidence>
<gene>
    <name evidence="12" type="ORF">EV191_108135</name>
</gene>
<protein>
    <submittedName>
        <fullName evidence="12">4-amino-4-deoxy-L-arabinose transferase-like glycosyltransferase</fullName>
    </submittedName>
</protein>